<dbReference type="PANTHER" id="PTHR31050">
    <property type="entry name" value="OS08G0413200 PROTEIN"/>
    <property type="match status" value="1"/>
</dbReference>
<dbReference type="Pfam" id="PF06880">
    <property type="entry name" value="DUF1262"/>
    <property type="match status" value="1"/>
</dbReference>
<feature type="compositionally biased region" description="Basic and acidic residues" evidence="1">
    <location>
        <begin position="244"/>
        <end position="257"/>
    </location>
</feature>
<evidence type="ECO:0000313" key="2">
    <source>
        <dbReference type="EMBL" id="RLN04392.1"/>
    </source>
</evidence>
<accession>A0A3L6RJY6</accession>
<sequence>MYTTKPLSLFNSHPEVAGEPPPEGGNAGYLIMKAATDEEDDETTCWGTRRVLELPFPQKRVLKVEYGEDDEVVVFVPVPDQPPASNRYYIVVASGKHKGLLMACSREEDMTMCCFCQCISDVEPRPFDPADVYQQIEIIQLRRGLFTARAVDADGFPPFIFRSKHWDVYESKKIVLDEAPGLDAALRSRQLAGAFPVATTAVVGKWYCPFFLVKEHGVPRREQMARSAFYEVLLEHRWEPVRGNDATGHAHGDDSKLASKKCSSAGASRRSRRPGGRGTPTRTCGS</sequence>
<gene>
    <name evidence="2" type="ORF">C2845_PM13G12330</name>
</gene>
<protein>
    <submittedName>
        <fullName evidence="2">Uncharacterized protein</fullName>
    </submittedName>
</protein>
<dbReference type="InterPro" id="IPR010683">
    <property type="entry name" value="DUF1262"/>
</dbReference>
<feature type="region of interest" description="Disordered" evidence="1">
    <location>
        <begin position="244"/>
        <end position="286"/>
    </location>
</feature>
<dbReference type="Proteomes" id="UP000275267">
    <property type="component" value="Unassembled WGS sequence"/>
</dbReference>
<dbReference type="STRING" id="4540.A0A3L6RJY6"/>
<evidence type="ECO:0000256" key="1">
    <source>
        <dbReference type="SAM" id="MobiDB-lite"/>
    </source>
</evidence>
<dbReference type="OrthoDB" id="647907at2759"/>
<proteinExistence type="predicted"/>
<evidence type="ECO:0000313" key="3">
    <source>
        <dbReference type="Proteomes" id="UP000275267"/>
    </source>
</evidence>
<keyword evidence="3" id="KW-1185">Reference proteome</keyword>
<dbReference type="PANTHER" id="PTHR31050:SF3">
    <property type="entry name" value="OS08G0412800 PROTEIN"/>
    <property type="match status" value="1"/>
</dbReference>
<feature type="region of interest" description="Disordered" evidence="1">
    <location>
        <begin position="1"/>
        <end position="28"/>
    </location>
</feature>
<feature type="compositionally biased region" description="Polar residues" evidence="1">
    <location>
        <begin position="1"/>
        <end position="11"/>
    </location>
</feature>
<organism evidence="2 3">
    <name type="scientific">Panicum miliaceum</name>
    <name type="common">Proso millet</name>
    <name type="synonym">Broomcorn millet</name>
    <dbReference type="NCBI Taxonomy" id="4540"/>
    <lineage>
        <taxon>Eukaryota</taxon>
        <taxon>Viridiplantae</taxon>
        <taxon>Streptophyta</taxon>
        <taxon>Embryophyta</taxon>
        <taxon>Tracheophyta</taxon>
        <taxon>Spermatophyta</taxon>
        <taxon>Magnoliopsida</taxon>
        <taxon>Liliopsida</taxon>
        <taxon>Poales</taxon>
        <taxon>Poaceae</taxon>
        <taxon>PACMAD clade</taxon>
        <taxon>Panicoideae</taxon>
        <taxon>Panicodae</taxon>
        <taxon>Paniceae</taxon>
        <taxon>Panicinae</taxon>
        <taxon>Panicum</taxon>
        <taxon>Panicum sect. Panicum</taxon>
    </lineage>
</organism>
<dbReference type="AlphaFoldDB" id="A0A3L6RJY6"/>
<name>A0A3L6RJY6_PANMI</name>
<reference evidence="3" key="1">
    <citation type="journal article" date="2019" name="Nat. Commun.">
        <title>The genome of broomcorn millet.</title>
        <authorList>
            <person name="Zou C."/>
            <person name="Miki D."/>
            <person name="Li D."/>
            <person name="Tang Q."/>
            <person name="Xiao L."/>
            <person name="Rajput S."/>
            <person name="Deng P."/>
            <person name="Jia W."/>
            <person name="Huang R."/>
            <person name="Zhang M."/>
            <person name="Sun Y."/>
            <person name="Hu J."/>
            <person name="Fu X."/>
            <person name="Schnable P.S."/>
            <person name="Li F."/>
            <person name="Zhang H."/>
            <person name="Feng B."/>
            <person name="Zhu X."/>
            <person name="Liu R."/>
            <person name="Schnable J.C."/>
            <person name="Zhu J.-K."/>
            <person name="Zhang H."/>
        </authorList>
    </citation>
    <scope>NUCLEOTIDE SEQUENCE [LARGE SCALE GENOMIC DNA]</scope>
</reference>
<comment type="caution">
    <text evidence="2">The sequence shown here is derived from an EMBL/GenBank/DDBJ whole genome shotgun (WGS) entry which is preliminary data.</text>
</comment>
<dbReference type="EMBL" id="PQIB02000008">
    <property type="protein sequence ID" value="RLN04392.1"/>
    <property type="molecule type" value="Genomic_DNA"/>
</dbReference>